<feature type="transmembrane region" description="Helical" evidence="6">
    <location>
        <begin position="372"/>
        <end position="391"/>
    </location>
</feature>
<protein>
    <recommendedName>
        <fullName evidence="7">O-antigen ligase-related domain-containing protein</fullName>
    </recommendedName>
</protein>
<keyword evidence="5" id="KW-0802">TPR repeat</keyword>
<feature type="transmembrane region" description="Helical" evidence="6">
    <location>
        <begin position="197"/>
        <end position="216"/>
    </location>
</feature>
<evidence type="ECO:0000256" key="3">
    <source>
        <dbReference type="ARBA" id="ARBA00022989"/>
    </source>
</evidence>
<evidence type="ECO:0000313" key="8">
    <source>
        <dbReference type="EMBL" id="GGE94826.1"/>
    </source>
</evidence>
<dbReference type="InterPro" id="IPR011990">
    <property type="entry name" value="TPR-like_helical_dom_sf"/>
</dbReference>
<evidence type="ECO:0000313" key="9">
    <source>
        <dbReference type="Proteomes" id="UP000655016"/>
    </source>
</evidence>
<feature type="transmembrane region" description="Helical" evidence="6">
    <location>
        <begin position="250"/>
        <end position="269"/>
    </location>
</feature>
<feature type="transmembrane region" description="Helical" evidence="6">
    <location>
        <begin position="338"/>
        <end position="360"/>
    </location>
</feature>
<dbReference type="PROSITE" id="PS50005">
    <property type="entry name" value="TPR"/>
    <property type="match status" value="1"/>
</dbReference>
<organism evidence="8 9">
    <name type="scientific">Flavobacterium limi</name>
    <dbReference type="NCBI Taxonomy" id="2045105"/>
    <lineage>
        <taxon>Bacteria</taxon>
        <taxon>Pseudomonadati</taxon>
        <taxon>Bacteroidota</taxon>
        <taxon>Flavobacteriia</taxon>
        <taxon>Flavobacteriales</taxon>
        <taxon>Flavobacteriaceae</taxon>
        <taxon>Flavobacterium</taxon>
    </lineage>
</organism>
<dbReference type="InterPro" id="IPR007016">
    <property type="entry name" value="O-antigen_ligase-rel_domated"/>
</dbReference>
<dbReference type="InterPro" id="IPR051533">
    <property type="entry name" value="WaaL-like"/>
</dbReference>
<accession>A0ABQ1TJB9</accession>
<feature type="repeat" description="TPR" evidence="5">
    <location>
        <begin position="513"/>
        <end position="546"/>
    </location>
</feature>
<dbReference type="Pfam" id="PF04932">
    <property type="entry name" value="Wzy_C"/>
    <property type="match status" value="1"/>
</dbReference>
<dbReference type="InterPro" id="IPR019734">
    <property type="entry name" value="TPR_rpt"/>
</dbReference>
<keyword evidence="9" id="KW-1185">Reference proteome</keyword>
<feature type="transmembrane region" description="Helical" evidence="6">
    <location>
        <begin position="45"/>
        <end position="63"/>
    </location>
</feature>
<comment type="subcellular location">
    <subcellularLocation>
        <location evidence="1">Membrane</location>
        <topology evidence="1">Multi-pass membrane protein</topology>
    </subcellularLocation>
</comment>
<feature type="transmembrane region" description="Helical" evidence="6">
    <location>
        <begin position="96"/>
        <end position="114"/>
    </location>
</feature>
<dbReference type="Gene3D" id="1.25.40.10">
    <property type="entry name" value="Tetratricopeptide repeat domain"/>
    <property type="match status" value="1"/>
</dbReference>
<feature type="transmembrane region" description="Helical" evidence="6">
    <location>
        <begin position="12"/>
        <end position="30"/>
    </location>
</feature>
<keyword evidence="2 6" id="KW-0812">Transmembrane</keyword>
<evidence type="ECO:0000259" key="7">
    <source>
        <dbReference type="Pfam" id="PF04932"/>
    </source>
</evidence>
<evidence type="ECO:0000256" key="1">
    <source>
        <dbReference type="ARBA" id="ARBA00004141"/>
    </source>
</evidence>
<proteinExistence type="predicted"/>
<evidence type="ECO:0000256" key="4">
    <source>
        <dbReference type="ARBA" id="ARBA00023136"/>
    </source>
</evidence>
<reference evidence="9" key="1">
    <citation type="journal article" date="2019" name="Int. J. Syst. Evol. Microbiol.">
        <title>The Global Catalogue of Microorganisms (GCM) 10K type strain sequencing project: providing services to taxonomists for standard genome sequencing and annotation.</title>
        <authorList>
            <consortium name="The Broad Institute Genomics Platform"/>
            <consortium name="The Broad Institute Genome Sequencing Center for Infectious Disease"/>
            <person name="Wu L."/>
            <person name="Ma J."/>
        </authorList>
    </citation>
    <scope>NUCLEOTIDE SEQUENCE [LARGE SCALE GENOMIC DNA]</scope>
    <source>
        <strain evidence="9">CGMCC 1.16060</strain>
    </source>
</reference>
<feature type="transmembrane region" description="Helical" evidence="6">
    <location>
        <begin position="134"/>
        <end position="151"/>
    </location>
</feature>
<dbReference type="SUPFAM" id="SSF48452">
    <property type="entry name" value="TPR-like"/>
    <property type="match status" value="1"/>
</dbReference>
<gene>
    <name evidence="8" type="ORF">GCM10011518_00160</name>
</gene>
<name>A0ABQ1TJB9_9FLAO</name>
<dbReference type="PANTHER" id="PTHR37422">
    <property type="entry name" value="TEICHURONIC ACID BIOSYNTHESIS PROTEIN TUAE"/>
    <property type="match status" value="1"/>
</dbReference>
<dbReference type="PANTHER" id="PTHR37422:SF13">
    <property type="entry name" value="LIPOPOLYSACCHARIDE BIOSYNTHESIS PROTEIN PA4999-RELATED"/>
    <property type="match status" value="1"/>
</dbReference>
<evidence type="ECO:0000256" key="5">
    <source>
        <dbReference type="PROSITE-ProRule" id="PRU00339"/>
    </source>
</evidence>
<sequence>MNLKQLPSHNNSFTIINLLFIVLIFGLPFVSYKFVLNPIKVGQELYFSSIISIWLFFGAISFFREKLLKINIIDITFFAFIFYCISHYYFYSYFGFLYNEFWIFFGYIILFYLFKWSFENFKTQEKIFDFTVKLIWIICTAQSIVGILQEFDLLKSENEFFKVVGTFINPNYLGVNMTIGLIFTLNLLYFQFFKNNLLKTSLIISAFLMVYVLILTESRASWMAAFVAIIVFLATSEKCLLYIKNNLIKAFGILSLIVFCGVLSLYFLYRMNTDSVDGRSFIRKITFTHISEKPILGNGIFNFTGIYNNTKAHYFLESQRPWSEIKVGDYVAYVFNDYLQIIFEIGIIGLILIILILFFISKNILFNPKTRLALALIVSFGFLAIFTSVLYNPNAMIYLIWALSILVVFGKTRIPLIKVQNKLSIKIFAVFLIGISCTIGTIYSKKTIGLSRFKTVIDSGNQKIYYKLDKSDLLYIQEDPYVEFLTGYEKYQEDDKSEGFKMMENSVKKDPIPKANFALANLYIQNKEYNRAEQLLKMNIGIEPSRFEPRNNLLQFYINRNSQTKKIKTATEIVNLPAKKASAQVNFYKNIAKSALKVRK</sequence>
<feature type="transmembrane region" description="Helical" evidence="6">
    <location>
        <begin position="171"/>
        <end position="190"/>
    </location>
</feature>
<feature type="domain" description="O-antigen ligase-related" evidence="7">
    <location>
        <begin position="205"/>
        <end position="354"/>
    </location>
</feature>
<dbReference type="Proteomes" id="UP000655016">
    <property type="component" value="Unassembled WGS sequence"/>
</dbReference>
<comment type="caution">
    <text evidence="8">The sequence shown here is derived from an EMBL/GenBank/DDBJ whole genome shotgun (WGS) entry which is preliminary data.</text>
</comment>
<feature type="transmembrane region" description="Helical" evidence="6">
    <location>
        <begin position="397"/>
        <end position="416"/>
    </location>
</feature>
<dbReference type="EMBL" id="BMKP01000001">
    <property type="protein sequence ID" value="GGE94826.1"/>
    <property type="molecule type" value="Genomic_DNA"/>
</dbReference>
<evidence type="ECO:0000256" key="2">
    <source>
        <dbReference type="ARBA" id="ARBA00022692"/>
    </source>
</evidence>
<evidence type="ECO:0000256" key="6">
    <source>
        <dbReference type="SAM" id="Phobius"/>
    </source>
</evidence>
<dbReference type="RefSeq" id="WP_163393171.1">
    <property type="nucleotide sequence ID" value="NZ_BMKP01000001.1"/>
</dbReference>
<feature type="transmembrane region" description="Helical" evidence="6">
    <location>
        <begin position="222"/>
        <end position="243"/>
    </location>
</feature>
<keyword evidence="4 6" id="KW-0472">Membrane</keyword>
<feature type="transmembrane region" description="Helical" evidence="6">
    <location>
        <begin position="423"/>
        <end position="443"/>
    </location>
</feature>
<feature type="transmembrane region" description="Helical" evidence="6">
    <location>
        <begin position="70"/>
        <end position="90"/>
    </location>
</feature>
<keyword evidence="3 6" id="KW-1133">Transmembrane helix</keyword>